<dbReference type="InterPro" id="IPR011701">
    <property type="entry name" value="MFS"/>
</dbReference>
<dbReference type="PANTHER" id="PTHR23517:SF2">
    <property type="entry name" value="MULTIDRUG RESISTANCE PROTEIN MDTH"/>
    <property type="match status" value="1"/>
</dbReference>
<dbReference type="PANTHER" id="PTHR23517">
    <property type="entry name" value="RESISTANCE PROTEIN MDTM, PUTATIVE-RELATED-RELATED"/>
    <property type="match status" value="1"/>
</dbReference>
<keyword evidence="4 7" id="KW-0812">Transmembrane</keyword>
<dbReference type="InterPro" id="IPR050171">
    <property type="entry name" value="MFS_Transporters"/>
</dbReference>
<reference evidence="9" key="1">
    <citation type="journal article" date="2014" name="Int. J. Syst. Evol. Microbiol.">
        <title>Complete genome sequence of Corynebacterium casei LMG S-19264T (=DSM 44701T), isolated from a smear-ripened cheese.</title>
        <authorList>
            <consortium name="US DOE Joint Genome Institute (JGI-PGF)"/>
            <person name="Walter F."/>
            <person name="Albersmeier A."/>
            <person name="Kalinowski J."/>
            <person name="Ruckert C."/>
        </authorList>
    </citation>
    <scope>NUCLEOTIDE SEQUENCE</scope>
    <source>
        <strain evidence="9">JCM 14371</strain>
    </source>
</reference>
<feature type="transmembrane region" description="Helical" evidence="7">
    <location>
        <begin position="21"/>
        <end position="42"/>
    </location>
</feature>
<feature type="transmembrane region" description="Helical" evidence="7">
    <location>
        <begin position="340"/>
        <end position="362"/>
    </location>
</feature>
<dbReference type="SUPFAM" id="SSF103473">
    <property type="entry name" value="MFS general substrate transporter"/>
    <property type="match status" value="1"/>
</dbReference>
<name>A0A917PEL4_9DEIO</name>
<feature type="transmembrane region" description="Helical" evidence="7">
    <location>
        <begin position="216"/>
        <end position="235"/>
    </location>
</feature>
<dbReference type="EMBL" id="BMOE01000004">
    <property type="protein sequence ID" value="GGJ73279.1"/>
    <property type="molecule type" value="Genomic_DNA"/>
</dbReference>
<accession>A0A917PEL4</accession>
<feature type="transmembrane region" description="Helical" evidence="7">
    <location>
        <begin position="276"/>
        <end position="296"/>
    </location>
</feature>
<evidence type="ECO:0000256" key="5">
    <source>
        <dbReference type="ARBA" id="ARBA00022989"/>
    </source>
</evidence>
<keyword evidence="10" id="KW-1185">Reference proteome</keyword>
<organism evidence="9 10">
    <name type="scientific">Deinococcus aquiradiocola</name>
    <dbReference type="NCBI Taxonomy" id="393059"/>
    <lineage>
        <taxon>Bacteria</taxon>
        <taxon>Thermotogati</taxon>
        <taxon>Deinococcota</taxon>
        <taxon>Deinococci</taxon>
        <taxon>Deinococcales</taxon>
        <taxon>Deinococcaceae</taxon>
        <taxon>Deinococcus</taxon>
    </lineage>
</organism>
<dbReference type="RefSeq" id="WP_306415606.1">
    <property type="nucleotide sequence ID" value="NZ_BMOE01000004.1"/>
</dbReference>
<reference evidence="9" key="2">
    <citation type="submission" date="2020-09" db="EMBL/GenBank/DDBJ databases">
        <authorList>
            <person name="Sun Q."/>
            <person name="Ohkuma M."/>
        </authorList>
    </citation>
    <scope>NUCLEOTIDE SEQUENCE</scope>
    <source>
        <strain evidence="9">JCM 14371</strain>
    </source>
</reference>
<comment type="subcellular location">
    <subcellularLocation>
        <location evidence="1">Cell membrane</location>
        <topology evidence="1">Multi-pass membrane protein</topology>
    </subcellularLocation>
</comment>
<evidence type="ECO:0000313" key="9">
    <source>
        <dbReference type="EMBL" id="GGJ73279.1"/>
    </source>
</evidence>
<dbReference type="InterPro" id="IPR020846">
    <property type="entry name" value="MFS_dom"/>
</dbReference>
<feature type="domain" description="Major facilitator superfamily (MFS) profile" evidence="8">
    <location>
        <begin position="16"/>
        <end position="400"/>
    </location>
</feature>
<evidence type="ECO:0000256" key="3">
    <source>
        <dbReference type="ARBA" id="ARBA00022475"/>
    </source>
</evidence>
<feature type="transmembrane region" description="Helical" evidence="7">
    <location>
        <begin position="141"/>
        <end position="164"/>
    </location>
</feature>
<evidence type="ECO:0000313" key="10">
    <source>
        <dbReference type="Proteomes" id="UP000635726"/>
    </source>
</evidence>
<feature type="transmembrane region" description="Helical" evidence="7">
    <location>
        <begin position="302"/>
        <end position="320"/>
    </location>
</feature>
<dbReference type="PROSITE" id="PS50850">
    <property type="entry name" value="MFS"/>
    <property type="match status" value="1"/>
</dbReference>
<feature type="transmembrane region" description="Helical" evidence="7">
    <location>
        <begin position="176"/>
        <end position="195"/>
    </location>
</feature>
<dbReference type="InterPro" id="IPR036259">
    <property type="entry name" value="MFS_trans_sf"/>
</dbReference>
<dbReference type="AlphaFoldDB" id="A0A917PEL4"/>
<keyword evidence="3" id="KW-1003">Cell membrane</keyword>
<evidence type="ECO:0000256" key="7">
    <source>
        <dbReference type="SAM" id="Phobius"/>
    </source>
</evidence>
<dbReference type="Gene3D" id="1.20.1250.20">
    <property type="entry name" value="MFS general substrate transporter like domains"/>
    <property type="match status" value="1"/>
</dbReference>
<sequence>MTAATRPHAPFRPSAAQLALMLNNFLMWGGFFMVIPLVTVHFSHGLGWSAASVGAVLGLRQIAQQGLTVFGGAYADRFGPRPLIAAGLAVRAVGFALMGLATTFPALLAAALLAGLGGGLFDAPKNAAVTALTRPEDRSRVFSLMGVAGNLGMVTGPLVGAWLSGAAFGTVTLVSAAVYLAALAVLLLLVPAVPGGGSAGRGGLGGLGVAVRDRRFVLFTLALGGYFILSTQINVAVTLRAVALAGTGVTAALYGLQAGLAVLLQYPLLRLAERHLAPHVLLPLGVTLVGTALGLMSLAATFPALLACTVLFSLGSMVVFPSQQTLTARLAPPGLAGSYFGFGALSLGLGGGIGSVLGGTLVDAGARLHLPALPWLTFLAVALLTALALTRALRHLPAPAA</sequence>
<dbReference type="Proteomes" id="UP000635726">
    <property type="component" value="Unassembled WGS sequence"/>
</dbReference>
<evidence type="ECO:0000256" key="6">
    <source>
        <dbReference type="ARBA" id="ARBA00023136"/>
    </source>
</evidence>
<feature type="transmembrane region" description="Helical" evidence="7">
    <location>
        <begin position="241"/>
        <end position="264"/>
    </location>
</feature>
<dbReference type="Pfam" id="PF07690">
    <property type="entry name" value="MFS_1"/>
    <property type="match status" value="1"/>
</dbReference>
<evidence type="ECO:0000256" key="4">
    <source>
        <dbReference type="ARBA" id="ARBA00022692"/>
    </source>
</evidence>
<comment type="caution">
    <text evidence="9">The sequence shown here is derived from an EMBL/GenBank/DDBJ whole genome shotgun (WGS) entry which is preliminary data.</text>
</comment>
<evidence type="ECO:0000259" key="8">
    <source>
        <dbReference type="PROSITE" id="PS50850"/>
    </source>
</evidence>
<proteinExistence type="predicted"/>
<keyword evidence="2" id="KW-0813">Transport</keyword>
<keyword evidence="6 7" id="KW-0472">Membrane</keyword>
<keyword evidence="5 7" id="KW-1133">Transmembrane helix</keyword>
<protein>
    <submittedName>
        <fullName evidence="9">MFS transporter</fullName>
    </submittedName>
</protein>
<gene>
    <name evidence="9" type="ORF">GCM10008939_17000</name>
</gene>
<feature type="transmembrane region" description="Helical" evidence="7">
    <location>
        <begin position="88"/>
        <end position="121"/>
    </location>
</feature>
<evidence type="ECO:0000256" key="1">
    <source>
        <dbReference type="ARBA" id="ARBA00004651"/>
    </source>
</evidence>
<dbReference type="GO" id="GO:0005886">
    <property type="term" value="C:plasma membrane"/>
    <property type="evidence" value="ECO:0007669"/>
    <property type="project" value="UniProtKB-SubCell"/>
</dbReference>
<feature type="transmembrane region" description="Helical" evidence="7">
    <location>
        <begin position="368"/>
        <end position="389"/>
    </location>
</feature>
<evidence type="ECO:0000256" key="2">
    <source>
        <dbReference type="ARBA" id="ARBA00022448"/>
    </source>
</evidence>
<dbReference type="GO" id="GO:0022857">
    <property type="term" value="F:transmembrane transporter activity"/>
    <property type="evidence" value="ECO:0007669"/>
    <property type="project" value="InterPro"/>
</dbReference>